<dbReference type="AlphaFoldDB" id="A0A563VXF6"/>
<keyword evidence="2" id="KW-1185">Reference proteome</keyword>
<protein>
    <submittedName>
        <fullName evidence="1">Uncharacterized protein</fullName>
    </submittedName>
</protein>
<dbReference type="EMBL" id="CAACVJ010000346">
    <property type="protein sequence ID" value="VEP16138.1"/>
    <property type="molecule type" value="Genomic_DNA"/>
</dbReference>
<sequence>MFTNCRGNGINPDSNCSLNISYSYTRLDYRPTPHLKMAGIRGSNRNCSFKLTDISYPQR</sequence>
<reference evidence="1 2" key="1">
    <citation type="submission" date="2019-01" db="EMBL/GenBank/DDBJ databases">
        <authorList>
            <person name="Brito A."/>
        </authorList>
    </citation>
    <scope>NUCLEOTIDE SEQUENCE [LARGE SCALE GENOMIC DNA]</scope>
    <source>
        <strain evidence="1">1</strain>
    </source>
</reference>
<name>A0A563VXF6_9CYAN</name>
<dbReference type="Proteomes" id="UP000320055">
    <property type="component" value="Unassembled WGS sequence"/>
</dbReference>
<evidence type="ECO:0000313" key="2">
    <source>
        <dbReference type="Proteomes" id="UP000320055"/>
    </source>
</evidence>
<accession>A0A563VXF6</accession>
<proteinExistence type="predicted"/>
<organism evidence="1 2">
    <name type="scientific">Hyella patelloides LEGE 07179</name>
    <dbReference type="NCBI Taxonomy" id="945734"/>
    <lineage>
        <taxon>Bacteria</taxon>
        <taxon>Bacillati</taxon>
        <taxon>Cyanobacteriota</taxon>
        <taxon>Cyanophyceae</taxon>
        <taxon>Pleurocapsales</taxon>
        <taxon>Hyellaceae</taxon>
        <taxon>Hyella</taxon>
    </lineage>
</organism>
<evidence type="ECO:0000313" key="1">
    <source>
        <dbReference type="EMBL" id="VEP16138.1"/>
    </source>
</evidence>
<gene>
    <name evidence="1" type="ORF">H1P_410004</name>
</gene>